<keyword evidence="2" id="KW-1185">Reference proteome</keyword>
<dbReference type="Proteomes" id="UP000309997">
    <property type="component" value="Unassembled WGS sequence"/>
</dbReference>
<comment type="caution">
    <text evidence="1">The sequence shown here is derived from an EMBL/GenBank/DDBJ whole genome shotgun (WGS) entry which is preliminary data.</text>
</comment>
<organism evidence="1 2">
    <name type="scientific">Populus alba</name>
    <name type="common">White poplar</name>
    <dbReference type="NCBI Taxonomy" id="43335"/>
    <lineage>
        <taxon>Eukaryota</taxon>
        <taxon>Viridiplantae</taxon>
        <taxon>Streptophyta</taxon>
        <taxon>Embryophyta</taxon>
        <taxon>Tracheophyta</taxon>
        <taxon>Spermatophyta</taxon>
        <taxon>Magnoliopsida</taxon>
        <taxon>eudicotyledons</taxon>
        <taxon>Gunneridae</taxon>
        <taxon>Pentapetalae</taxon>
        <taxon>rosids</taxon>
        <taxon>fabids</taxon>
        <taxon>Malpighiales</taxon>
        <taxon>Salicaceae</taxon>
        <taxon>Saliceae</taxon>
        <taxon>Populus</taxon>
    </lineage>
</organism>
<dbReference type="EMBL" id="RCHU02000010">
    <property type="protein sequence ID" value="KAL3579310.1"/>
    <property type="molecule type" value="Genomic_DNA"/>
</dbReference>
<proteinExistence type="predicted"/>
<reference evidence="1 2" key="1">
    <citation type="journal article" date="2024" name="Plant Biotechnol. J.">
        <title>Genome and CRISPR/Cas9 system of a widespread forest tree (Populus alba) in the world.</title>
        <authorList>
            <person name="Liu Y.J."/>
            <person name="Jiang P.F."/>
            <person name="Han X.M."/>
            <person name="Li X.Y."/>
            <person name="Wang H.M."/>
            <person name="Wang Y.J."/>
            <person name="Wang X.X."/>
            <person name="Zeng Q.Y."/>
        </authorList>
    </citation>
    <scope>NUCLEOTIDE SEQUENCE [LARGE SCALE GENOMIC DNA]</scope>
    <source>
        <strain evidence="2">cv. PAL-ZL1</strain>
    </source>
</reference>
<evidence type="ECO:0000313" key="2">
    <source>
        <dbReference type="Proteomes" id="UP000309997"/>
    </source>
</evidence>
<accession>A0ACC4BLS0</accession>
<evidence type="ECO:0000313" key="1">
    <source>
        <dbReference type="EMBL" id="KAL3579310.1"/>
    </source>
</evidence>
<sequence>MYNVDDEQAEEIGPFRIRPDGKTLYSNPYAWNKLANLLFLESPAGVGFSYSNTSSDLYTAGDQRTAEDAYTFLVNWFERFPQYKNRDFYIAGESYAGHYVPQLSQIVYQKNKGIKNPAINFKGFLVGNAVTDDYHDYVGTFEYWWTHGLISDSTYRTLRLTCDFVSSTHPSVECMKALKLAELEQGNIDPYSIFTQPCNNTAALRHNLRGHYPWMSRAYDPCTERYSKVYFNRPEVQKALHANVTGIPYPWETCSNIVGDYWADSPLSMLPIYKELIAAGLRIWVYSGDTDAVVPVTATRYSIDALKLPTIINWYPWYDSGKVGGWSQVYTGLTFVTPKHGSNSMFLNLDPPLPVFTNRPADLEEGRALFYWLIEAPKIVKPKSKPLVLWLNGGPGCSSVAYGASEEVGPFRVRPDGKTLHLNPYAWNKVANLLFLDSPAGVGFSYSNTSSDTYTVGDKRTAKDAYTFLVNWFERFPQYKHRPFYIAGESYAGHYIPELSRIIARRNKGVKNPVINFTGFLLGNPLIDDYHDNVGTHEFWWNHGLISDSTYKDLKKFCPNSTFLFPKSECNSALNRAYSEFGDINPYSIYSSPCNQNITFRQYLNHSLPWKFRGNDECVVTYTKKYMNRPEVQRALHANITRIPHPWATCSSIVRRNWSDSPKSMLPIFKQLIAAGIRIWVFSGDTDAILPLTATRYSINALHLQTNISWYAWHDDHHQVGGWSQVYKGLTYVTVRGAGHEVPLTQPRLALLLFRQFLKNEPMPAF</sequence>
<protein>
    <submittedName>
        <fullName evidence="1">Uncharacterized protein</fullName>
    </submittedName>
</protein>
<name>A0ACC4BLS0_POPAL</name>
<gene>
    <name evidence="1" type="ORF">D5086_020814</name>
</gene>